<keyword evidence="1" id="KW-0812">Transmembrane</keyword>
<comment type="caution">
    <text evidence="2">The sequence shown here is derived from an EMBL/GenBank/DDBJ whole genome shotgun (WGS) entry which is preliminary data.</text>
</comment>
<name>A0ABD3TMK1_9LAMI</name>
<feature type="transmembrane region" description="Helical" evidence="1">
    <location>
        <begin position="245"/>
        <end position="262"/>
    </location>
</feature>
<feature type="transmembrane region" description="Helical" evidence="1">
    <location>
        <begin position="165"/>
        <end position="187"/>
    </location>
</feature>
<gene>
    <name evidence="2" type="ORF">ACJIZ3_022578</name>
</gene>
<evidence type="ECO:0000313" key="2">
    <source>
        <dbReference type="EMBL" id="KAL3837987.1"/>
    </source>
</evidence>
<dbReference type="AlphaFoldDB" id="A0ABD3TMK1"/>
<dbReference type="Proteomes" id="UP001634393">
    <property type="component" value="Unassembled WGS sequence"/>
</dbReference>
<dbReference type="EMBL" id="JBJXBP010000003">
    <property type="protein sequence ID" value="KAL3837987.1"/>
    <property type="molecule type" value="Genomic_DNA"/>
</dbReference>
<evidence type="ECO:0000256" key="1">
    <source>
        <dbReference type="SAM" id="Phobius"/>
    </source>
</evidence>
<protein>
    <submittedName>
        <fullName evidence="2">Uncharacterized protein</fullName>
    </submittedName>
</protein>
<reference evidence="2 3" key="1">
    <citation type="submission" date="2024-12" db="EMBL/GenBank/DDBJ databases">
        <title>The unique morphological basis and parallel evolutionary history of personate flowers in Penstemon.</title>
        <authorList>
            <person name="Depatie T.H."/>
            <person name="Wessinger C.A."/>
        </authorList>
    </citation>
    <scope>NUCLEOTIDE SEQUENCE [LARGE SCALE GENOMIC DNA]</scope>
    <source>
        <strain evidence="2">WTNN_2</strain>
        <tissue evidence="2">Leaf</tissue>
    </source>
</reference>
<sequence length="263" mass="30102">MATNLPWHSLLHPKPQNHLFKKPNSIPIRHVSSSIRAFRRSDFDGFARRVASGEAWRDAWRRANDGFEQLVYETKKTAERIERRYDVSQRLSAVRQSAADRARELDREFELGQKWRVISLDFSRNWPRYRRQFSDFLDTPIGRSFATLFFVWFALSGWLFRVLIFATWVLPFAGPLLIGAIANNLVIKGECPACKRQFVGYKNQTVRCASCGNIVWQPQSDFFSRGGKGTTSSSKSQPDIIDKRLSLLQVAAIAVTAIMSIGV</sequence>
<dbReference type="PANTHER" id="PTHR36356:SF1">
    <property type="entry name" value="EXPRESSED PROTEIN"/>
    <property type="match status" value="1"/>
</dbReference>
<keyword evidence="1" id="KW-1133">Transmembrane helix</keyword>
<accession>A0ABD3TMK1</accession>
<feature type="transmembrane region" description="Helical" evidence="1">
    <location>
        <begin position="140"/>
        <end position="159"/>
    </location>
</feature>
<dbReference type="PANTHER" id="PTHR36356">
    <property type="entry name" value="EXPRESSED PROTEIN"/>
    <property type="match status" value="1"/>
</dbReference>
<proteinExistence type="predicted"/>
<organism evidence="2 3">
    <name type="scientific">Penstemon smallii</name>
    <dbReference type="NCBI Taxonomy" id="265156"/>
    <lineage>
        <taxon>Eukaryota</taxon>
        <taxon>Viridiplantae</taxon>
        <taxon>Streptophyta</taxon>
        <taxon>Embryophyta</taxon>
        <taxon>Tracheophyta</taxon>
        <taxon>Spermatophyta</taxon>
        <taxon>Magnoliopsida</taxon>
        <taxon>eudicotyledons</taxon>
        <taxon>Gunneridae</taxon>
        <taxon>Pentapetalae</taxon>
        <taxon>asterids</taxon>
        <taxon>lamiids</taxon>
        <taxon>Lamiales</taxon>
        <taxon>Plantaginaceae</taxon>
        <taxon>Cheloneae</taxon>
        <taxon>Penstemon</taxon>
    </lineage>
</organism>
<keyword evidence="1" id="KW-0472">Membrane</keyword>
<evidence type="ECO:0000313" key="3">
    <source>
        <dbReference type="Proteomes" id="UP001634393"/>
    </source>
</evidence>
<keyword evidence="3" id="KW-1185">Reference proteome</keyword>